<organism evidence="1 2">
    <name type="scientific">Apolygus lucorum</name>
    <name type="common">Small green plant bug</name>
    <name type="synonym">Lygocoris lucorum</name>
    <dbReference type="NCBI Taxonomy" id="248454"/>
    <lineage>
        <taxon>Eukaryota</taxon>
        <taxon>Metazoa</taxon>
        <taxon>Ecdysozoa</taxon>
        <taxon>Arthropoda</taxon>
        <taxon>Hexapoda</taxon>
        <taxon>Insecta</taxon>
        <taxon>Pterygota</taxon>
        <taxon>Neoptera</taxon>
        <taxon>Paraneoptera</taxon>
        <taxon>Hemiptera</taxon>
        <taxon>Heteroptera</taxon>
        <taxon>Panheteroptera</taxon>
        <taxon>Cimicomorpha</taxon>
        <taxon>Miridae</taxon>
        <taxon>Mirini</taxon>
        <taxon>Apolygus</taxon>
    </lineage>
</organism>
<protein>
    <submittedName>
        <fullName evidence="1">Uncharacterized protein</fullName>
    </submittedName>
</protein>
<comment type="caution">
    <text evidence="1">The sequence shown here is derived from an EMBL/GenBank/DDBJ whole genome shotgun (WGS) entry which is preliminary data.</text>
</comment>
<accession>A0A6A4IV06</accession>
<sequence>MFSGARMAPVSQEIDPVMPLSLSFPRRAADWAASPPISGAGWGGGGAAPHGSRRLLTVGRTMDDEPPVRASKLPTFHIENLLSSGSPPSSDDGSISPGTDGCPVMTGMTSPCRPPFLPLDVATSAERVGPPPPSAFTPLYSAQVQLAKKSAPSLHQLQLDWLARTGMLYSAPRLHLPEIEKLKDNTTRQMYLFDHPSSLENFRYIGESKEFK</sequence>
<evidence type="ECO:0000313" key="1">
    <source>
        <dbReference type="EMBL" id="KAF6202176.1"/>
    </source>
</evidence>
<dbReference type="EMBL" id="WIXP02000012">
    <property type="protein sequence ID" value="KAF6202176.1"/>
    <property type="molecule type" value="Genomic_DNA"/>
</dbReference>
<proteinExistence type="predicted"/>
<gene>
    <name evidence="1" type="ORF">GE061_004574</name>
</gene>
<dbReference type="OrthoDB" id="10502316at2759"/>
<evidence type="ECO:0000313" key="2">
    <source>
        <dbReference type="Proteomes" id="UP000466442"/>
    </source>
</evidence>
<keyword evidence="2" id="KW-1185">Reference proteome</keyword>
<reference evidence="1" key="1">
    <citation type="journal article" date="2021" name="Mol. Ecol. Resour.">
        <title>Apolygus lucorum genome provides insights into omnivorousness and mesophyll feeding.</title>
        <authorList>
            <person name="Liu Y."/>
            <person name="Liu H."/>
            <person name="Wang H."/>
            <person name="Huang T."/>
            <person name="Liu B."/>
            <person name="Yang B."/>
            <person name="Yin L."/>
            <person name="Li B."/>
            <person name="Zhang Y."/>
            <person name="Zhang S."/>
            <person name="Jiang F."/>
            <person name="Zhang X."/>
            <person name="Ren Y."/>
            <person name="Wang B."/>
            <person name="Wang S."/>
            <person name="Lu Y."/>
            <person name="Wu K."/>
            <person name="Fan W."/>
            <person name="Wang G."/>
        </authorList>
    </citation>
    <scope>NUCLEOTIDE SEQUENCE</scope>
    <source>
        <strain evidence="1">12Hb</strain>
    </source>
</reference>
<name>A0A6A4IV06_APOLU</name>
<dbReference type="AlphaFoldDB" id="A0A6A4IV06"/>
<dbReference type="Proteomes" id="UP000466442">
    <property type="component" value="Linkage Group LG12"/>
</dbReference>